<keyword evidence="9" id="KW-1133">Transmembrane helix</keyword>
<evidence type="ECO:0000256" key="2">
    <source>
        <dbReference type="ARBA" id="ARBA00022690"/>
    </source>
</evidence>
<dbReference type="Pfam" id="PF00014">
    <property type="entry name" value="Kunitz_BPTI"/>
    <property type="match status" value="3"/>
</dbReference>
<keyword evidence="4" id="KW-0722">Serine protease inhibitor</keyword>
<dbReference type="InterPro" id="IPR020901">
    <property type="entry name" value="Prtase_inh_Kunz-CS"/>
</dbReference>
<dbReference type="Pfam" id="PF07502">
    <property type="entry name" value="MANEC"/>
    <property type="match status" value="1"/>
</dbReference>
<keyword evidence="13" id="KW-1185">Reference proteome</keyword>
<dbReference type="PRINTS" id="PR00759">
    <property type="entry name" value="BASICPTASE"/>
</dbReference>
<evidence type="ECO:0000256" key="4">
    <source>
        <dbReference type="ARBA" id="ARBA00022900"/>
    </source>
</evidence>
<evidence type="ECO:0000313" key="12">
    <source>
        <dbReference type="Ensembl" id="ENSFHEP00000012700.1"/>
    </source>
</evidence>
<feature type="domain" description="BPTI/Kunitz inhibitor" evidence="11">
    <location>
        <begin position="267"/>
        <end position="317"/>
    </location>
</feature>
<dbReference type="OrthoDB" id="196393at2759"/>
<dbReference type="InterPro" id="IPR011106">
    <property type="entry name" value="MANSC_N"/>
</dbReference>
<accession>A0A3Q2TBH4</accession>
<name>A0A3Q2TBH4_FUNHE</name>
<dbReference type="InterPro" id="IPR002223">
    <property type="entry name" value="Kunitz_BPTI"/>
</dbReference>
<evidence type="ECO:0000313" key="13">
    <source>
        <dbReference type="Proteomes" id="UP000265000"/>
    </source>
</evidence>
<keyword evidence="2" id="KW-0646">Protease inhibitor</keyword>
<evidence type="ECO:0000256" key="6">
    <source>
        <dbReference type="ARBA" id="ARBA00023157"/>
    </source>
</evidence>
<dbReference type="GO" id="GO:0016020">
    <property type="term" value="C:membrane"/>
    <property type="evidence" value="ECO:0007669"/>
    <property type="project" value="UniProtKB-SubCell"/>
</dbReference>
<dbReference type="PROSITE" id="PS50279">
    <property type="entry name" value="BPTI_KUNITZ_2"/>
    <property type="match status" value="3"/>
</dbReference>
<evidence type="ECO:0000256" key="10">
    <source>
        <dbReference type="SAM" id="SignalP"/>
    </source>
</evidence>
<dbReference type="GO" id="GO:0004867">
    <property type="term" value="F:serine-type endopeptidase inhibitor activity"/>
    <property type="evidence" value="ECO:0007669"/>
    <property type="project" value="UniProtKB-KW"/>
</dbReference>
<feature type="region of interest" description="Disordered" evidence="8">
    <location>
        <begin position="203"/>
        <end position="250"/>
    </location>
</feature>
<reference evidence="12" key="1">
    <citation type="submission" date="2025-08" db="UniProtKB">
        <authorList>
            <consortium name="Ensembl"/>
        </authorList>
    </citation>
    <scope>IDENTIFICATION</scope>
</reference>
<feature type="domain" description="BPTI/Kunitz inhibitor" evidence="11">
    <location>
        <begin position="337"/>
        <end position="387"/>
    </location>
</feature>
<dbReference type="Ensembl" id="ENSFHET00000032093.1">
    <property type="protein sequence ID" value="ENSFHEP00000012700.1"/>
    <property type="gene ID" value="ENSFHEG00000014158.1"/>
</dbReference>
<keyword evidence="3 10" id="KW-0732">Signal</keyword>
<evidence type="ECO:0000259" key="11">
    <source>
        <dbReference type="PROSITE" id="PS50279"/>
    </source>
</evidence>
<dbReference type="FunFam" id="4.10.410.10:FF:000004">
    <property type="entry name" value="Tissue factor pathway inhibitor"/>
    <property type="match status" value="2"/>
</dbReference>
<dbReference type="AlphaFoldDB" id="A0A3Q2TBH4"/>
<organism evidence="12 13">
    <name type="scientific">Fundulus heteroclitus</name>
    <name type="common">Killifish</name>
    <name type="synonym">Mummichog</name>
    <dbReference type="NCBI Taxonomy" id="8078"/>
    <lineage>
        <taxon>Eukaryota</taxon>
        <taxon>Metazoa</taxon>
        <taxon>Chordata</taxon>
        <taxon>Craniata</taxon>
        <taxon>Vertebrata</taxon>
        <taxon>Euteleostomi</taxon>
        <taxon>Actinopterygii</taxon>
        <taxon>Neopterygii</taxon>
        <taxon>Teleostei</taxon>
        <taxon>Neoteleostei</taxon>
        <taxon>Acanthomorphata</taxon>
        <taxon>Ovalentaria</taxon>
        <taxon>Atherinomorphae</taxon>
        <taxon>Cyprinodontiformes</taxon>
        <taxon>Fundulidae</taxon>
        <taxon>Fundulus</taxon>
    </lineage>
</organism>
<dbReference type="PANTHER" id="PTHR47247:SF1">
    <property type="entry name" value="KUNITZ-TYPE PROTEASE INHIBITOR 2"/>
    <property type="match status" value="1"/>
</dbReference>
<dbReference type="InterPro" id="IPR036880">
    <property type="entry name" value="Kunitz_BPTI_sf"/>
</dbReference>
<sequence length="470" mass="50288">MFFQGLFVLSLMLQTGLAQNCDWDPSTDPNQGLHPDSLGAGARYLGQMQEVSNPEICRGACCQEADCDLAVVGQPADGGLQCMLVSCGSGGCTLQHSSQFQVFRRTGRSEAGQEAATPGKKLHVVPLLEAEEPRSNETNSDLCRLEKKTGPCRAAFPRFFYNVTSQTCSSFIFGGCEPNGNNFASQEDCEAACSGVTGSVLIESPTTSAPPPPAPKAPRMAPAESGPAESGPAESGPAESGPAESGPAESALLQKADIQADEYAELCEAEYQTGPCRAAMKRWFYNKEKGSCQTFIYGGCKGNKNNYRSEESCKSTCTGVKVLPSSKKNPEDDKSRCSLSPESGMCRAAFPKFYYDPSSASCQTFVYGGCGGNGNKFDSLEECMTACSGDGSYESHGKSRNRWTAAFFLFVTLAVISALLLATVIIITLRRHRRPRRYSSVSDKRGLIPDSDEMSSQDSLSIPESPTPKA</sequence>
<dbReference type="InterPro" id="IPR013980">
    <property type="entry name" value="MANSC_dom"/>
</dbReference>
<evidence type="ECO:0000256" key="5">
    <source>
        <dbReference type="ARBA" id="ARBA00023136"/>
    </source>
</evidence>
<dbReference type="SUPFAM" id="SSF57362">
    <property type="entry name" value="BPTI-like"/>
    <property type="match status" value="3"/>
</dbReference>
<keyword evidence="6" id="KW-1015">Disulfide bond</keyword>
<feature type="region of interest" description="Disordered" evidence="8">
    <location>
        <begin position="440"/>
        <end position="470"/>
    </location>
</feature>
<evidence type="ECO:0000256" key="8">
    <source>
        <dbReference type="SAM" id="MobiDB-lite"/>
    </source>
</evidence>
<evidence type="ECO:0000256" key="1">
    <source>
        <dbReference type="ARBA" id="ARBA00004370"/>
    </source>
</evidence>
<evidence type="ECO:0000256" key="9">
    <source>
        <dbReference type="SAM" id="Phobius"/>
    </source>
</evidence>
<feature type="domain" description="BPTI/Kunitz inhibitor" evidence="11">
    <location>
        <begin position="143"/>
        <end position="193"/>
    </location>
</feature>
<dbReference type="STRING" id="8078.ENSFHEP00000012700"/>
<comment type="subcellular location">
    <subcellularLocation>
        <location evidence="1">Membrane</location>
    </subcellularLocation>
</comment>
<reference evidence="12" key="2">
    <citation type="submission" date="2025-09" db="UniProtKB">
        <authorList>
            <consortium name="Ensembl"/>
        </authorList>
    </citation>
    <scope>IDENTIFICATION</scope>
</reference>
<protein>
    <submittedName>
        <fullName evidence="12">Kunitz-type serine protease inhibitor 6</fullName>
    </submittedName>
</protein>
<dbReference type="GeneID" id="105922440"/>
<keyword evidence="9" id="KW-0812">Transmembrane</keyword>
<feature type="signal peptide" evidence="10">
    <location>
        <begin position="1"/>
        <end position="18"/>
    </location>
</feature>
<evidence type="ECO:0000256" key="7">
    <source>
        <dbReference type="ARBA" id="ARBA00023180"/>
    </source>
</evidence>
<dbReference type="GeneTree" id="ENSGT00940000160348"/>
<dbReference type="CDD" id="cd22638">
    <property type="entry name" value="Kunitz_amblin-like"/>
    <property type="match status" value="1"/>
</dbReference>
<keyword evidence="7" id="KW-0325">Glycoprotein</keyword>
<dbReference type="PANTHER" id="PTHR47247">
    <property type="entry name" value="KUNITZ-TYPE PROTEASE INHIBITOR 2"/>
    <property type="match status" value="1"/>
</dbReference>
<feature type="transmembrane region" description="Helical" evidence="9">
    <location>
        <begin position="403"/>
        <end position="429"/>
    </location>
</feature>
<feature type="chain" id="PRO_5018590991" evidence="10">
    <location>
        <begin position="19"/>
        <end position="470"/>
    </location>
</feature>
<dbReference type="PROSITE" id="PS00280">
    <property type="entry name" value="BPTI_KUNITZ_1"/>
    <property type="match status" value="2"/>
</dbReference>
<dbReference type="SMART" id="SM00131">
    <property type="entry name" value="KU"/>
    <property type="match status" value="3"/>
</dbReference>
<dbReference type="Gene3D" id="4.10.410.10">
    <property type="entry name" value="Pancreatic trypsin inhibitor Kunitz domain"/>
    <property type="match status" value="3"/>
</dbReference>
<proteinExistence type="predicted"/>
<evidence type="ECO:0000256" key="3">
    <source>
        <dbReference type="ARBA" id="ARBA00022729"/>
    </source>
</evidence>
<keyword evidence="5 9" id="KW-0472">Membrane</keyword>
<dbReference type="SMART" id="SM00765">
    <property type="entry name" value="MANEC"/>
    <property type="match status" value="1"/>
</dbReference>
<dbReference type="Proteomes" id="UP000265000">
    <property type="component" value="Unplaced"/>
</dbReference>